<keyword evidence="4" id="KW-1185">Reference proteome</keyword>
<keyword evidence="2" id="KW-0472">Membrane</keyword>
<gene>
    <name evidence="3" type="ORF">PCOR1329_LOCUS49236</name>
</gene>
<feature type="region of interest" description="Disordered" evidence="1">
    <location>
        <begin position="70"/>
        <end position="133"/>
    </location>
</feature>
<keyword evidence="2" id="KW-0812">Transmembrane</keyword>
<evidence type="ECO:0000256" key="1">
    <source>
        <dbReference type="SAM" id="MobiDB-lite"/>
    </source>
</evidence>
<feature type="non-terminal residue" evidence="3">
    <location>
        <position position="1"/>
    </location>
</feature>
<dbReference type="EMBL" id="CAUYUJ010015955">
    <property type="protein sequence ID" value="CAK0860190.1"/>
    <property type="molecule type" value="Genomic_DNA"/>
</dbReference>
<dbReference type="Proteomes" id="UP001189429">
    <property type="component" value="Unassembled WGS sequence"/>
</dbReference>
<evidence type="ECO:0000313" key="4">
    <source>
        <dbReference type="Proteomes" id="UP001189429"/>
    </source>
</evidence>
<accession>A0ABN9UK40</accession>
<feature type="compositionally biased region" description="Gly residues" evidence="1">
    <location>
        <begin position="103"/>
        <end position="126"/>
    </location>
</feature>
<name>A0ABN9UK40_9DINO</name>
<sequence>LDALTVLPRSAVGGACCGRQRASLRGRRMTSSAASSARRRACPAKRARRLVALLLAAVATGLAAPAFVASGRRSPMSGGRRPSSSRGAMSPGPAVTERPMGLNGHGGGLGDSGGLNGGRNDGGGDGDLPDMSPEDFARLRLKRGHNFYALNNEADLDMLLRQSAQAPACWAEESGLWALAAC</sequence>
<protein>
    <submittedName>
        <fullName evidence="3">Uncharacterized protein</fullName>
    </submittedName>
</protein>
<keyword evidence="2" id="KW-1133">Transmembrane helix</keyword>
<organism evidence="3 4">
    <name type="scientific">Prorocentrum cordatum</name>
    <dbReference type="NCBI Taxonomy" id="2364126"/>
    <lineage>
        <taxon>Eukaryota</taxon>
        <taxon>Sar</taxon>
        <taxon>Alveolata</taxon>
        <taxon>Dinophyceae</taxon>
        <taxon>Prorocentrales</taxon>
        <taxon>Prorocentraceae</taxon>
        <taxon>Prorocentrum</taxon>
    </lineage>
</organism>
<feature type="compositionally biased region" description="Low complexity" evidence="1">
    <location>
        <begin position="70"/>
        <end position="94"/>
    </location>
</feature>
<proteinExistence type="predicted"/>
<reference evidence="3" key="1">
    <citation type="submission" date="2023-10" db="EMBL/GenBank/DDBJ databases">
        <authorList>
            <person name="Chen Y."/>
            <person name="Shah S."/>
            <person name="Dougan E. K."/>
            <person name="Thang M."/>
            <person name="Chan C."/>
        </authorList>
    </citation>
    <scope>NUCLEOTIDE SEQUENCE [LARGE SCALE GENOMIC DNA]</scope>
</reference>
<feature type="transmembrane region" description="Helical" evidence="2">
    <location>
        <begin position="50"/>
        <end position="68"/>
    </location>
</feature>
<evidence type="ECO:0000313" key="3">
    <source>
        <dbReference type="EMBL" id="CAK0860190.1"/>
    </source>
</evidence>
<evidence type="ECO:0000256" key="2">
    <source>
        <dbReference type="SAM" id="Phobius"/>
    </source>
</evidence>
<comment type="caution">
    <text evidence="3">The sequence shown here is derived from an EMBL/GenBank/DDBJ whole genome shotgun (WGS) entry which is preliminary data.</text>
</comment>